<dbReference type="Pfam" id="PF00246">
    <property type="entry name" value="Peptidase_M14"/>
    <property type="match status" value="1"/>
</dbReference>
<accession>A0ABD5R8Y2</accession>
<keyword evidence="8" id="KW-0121">Carboxypeptidase</keyword>
<dbReference type="Proteomes" id="UP001596201">
    <property type="component" value="Unassembled WGS sequence"/>
</dbReference>
<name>A0ABD5R8Y2_9EURY</name>
<evidence type="ECO:0000256" key="2">
    <source>
        <dbReference type="ARBA" id="ARBA00005988"/>
    </source>
</evidence>
<evidence type="ECO:0000313" key="9">
    <source>
        <dbReference type="Proteomes" id="UP001596201"/>
    </source>
</evidence>
<dbReference type="EMBL" id="JBHSKX010000001">
    <property type="protein sequence ID" value="MFC5366420.1"/>
    <property type="molecule type" value="Genomic_DNA"/>
</dbReference>
<dbReference type="GO" id="GO:0006508">
    <property type="term" value="P:proteolysis"/>
    <property type="evidence" value="ECO:0007669"/>
    <property type="project" value="UniProtKB-KW"/>
</dbReference>
<dbReference type="RefSeq" id="WP_227228233.1">
    <property type="nucleotide sequence ID" value="NZ_JAJCVJ010000001.1"/>
</dbReference>
<evidence type="ECO:0000256" key="4">
    <source>
        <dbReference type="ARBA" id="ARBA00022801"/>
    </source>
</evidence>
<organism evidence="8 9">
    <name type="scientific">Salinirubrum litoreum</name>
    <dbReference type="NCBI Taxonomy" id="1126234"/>
    <lineage>
        <taxon>Archaea</taxon>
        <taxon>Methanobacteriati</taxon>
        <taxon>Methanobacteriota</taxon>
        <taxon>Stenosarchaea group</taxon>
        <taxon>Halobacteria</taxon>
        <taxon>Halobacteriales</taxon>
        <taxon>Haloferacaceae</taxon>
        <taxon>Salinirubrum</taxon>
    </lineage>
</organism>
<keyword evidence="3" id="KW-0645">Protease</keyword>
<dbReference type="Gene3D" id="3.40.630.10">
    <property type="entry name" value="Zn peptidases"/>
    <property type="match status" value="1"/>
</dbReference>
<dbReference type="GO" id="GO:0004180">
    <property type="term" value="F:carboxypeptidase activity"/>
    <property type="evidence" value="ECO:0007669"/>
    <property type="project" value="UniProtKB-KW"/>
</dbReference>
<proteinExistence type="inferred from homology"/>
<feature type="domain" description="Peptidase M14" evidence="7">
    <location>
        <begin position="69"/>
        <end position="269"/>
    </location>
</feature>
<keyword evidence="5" id="KW-0862">Zinc</keyword>
<dbReference type="PANTHER" id="PTHR11705:SF143">
    <property type="entry name" value="SLL0236 PROTEIN"/>
    <property type="match status" value="1"/>
</dbReference>
<keyword evidence="9" id="KW-1185">Reference proteome</keyword>
<comment type="caution">
    <text evidence="8">The sequence shown here is derived from an EMBL/GenBank/DDBJ whole genome shotgun (WGS) entry which is preliminary data.</text>
</comment>
<evidence type="ECO:0000256" key="3">
    <source>
        <dbReference type="ARBA" id="ARBA00022670"/>
    </source>
</evidence>
<dbReference type="GO" id="GO:0008237">
    <property type="term" value="F:metallopeptidase activity"/>
    <property type="evidence" value="ECO:0007669"/>
    <property type="project" value="UniProtKB-KW"/>
</dbReference>
<comment type="similarity">
    <text evidence="2">Belongs to the peptidase M14 family.</text>
</comment>
<evidence type="ECO:0000313" key="8">
    <source>
        <dbReference type="EMBL" id="MFC5366420.1"/>
    </source>
</evidence>
<protein>
    <submittedName>
        <fullName evidence="8">M14 family zinc carboxypeptidase</fullName>
    </submittedName>
</protein>
<dbReference type="PANTHER" id="PTHR11705">
    <property type="entry name" value="PROTEASE FAMILY M14 CARBOXYPEPTIDASE A,B"/>
    <property type="match status" value="1"/>
</dbReference>
<evidence type="ECO:0000259" key="7">
    <source>
        <dbReference type="Pfam" id="PF00246"/>
    </source>
</evidence>
<dbReference type="AlphaFoldDB" id="A0ABD5R8Y2"/>
<dbReference type="SUPFAM" id="SSF53187">
    <property type="entry name" value="Zn-dependent exopeptidases"/>
    <property type="match status" value="1"/>
</dbReference>
<reference evidence="8 9" key="1">
    <citation type="journal article" date="2019" name="Int. J. Syst. Evol. Microbiol.">
        <title>The Global Catalogue of Microorganisms (GCM) 10K type strain sequencing project: providing services to taxonomists for standard genome sequencing and annotation.</title>
        <authorList>
            <consortium name="The Broad Institute Genomics Platform"/>
            <consortium name="The Broad Institute Genome Sequencing Center for Infectious Disease"/>
            <person name="Wu L."/>
            <person name="Ma J."/>
        </authorList>
    </citation>
    <scope>NUCLEOTIDE SEQUENCE [LARGE SCALE GENOMIC DNA]</scope>
    <source>
        <strain evidence="8 9">CGMCC 1.12237</strain>
    </source>
</reference>
<keyword evidence="6" id="KW-0482">Metalloprotease</keyword>
<keyword evidence="4" id="KW-0378">Hydrolase</keyword>
<sequence length="438" mass="48174">MDRRTFLKLTGLTTLAGGATTTVAGQNDDVYRPGGPRRGSPQAINLNAFHDNEQLAAALQQIHRQSDRTSLRALTESAGGAGTVWEMQVGEGDTNVHIITQIHGDEASGTEVALKLLRKLALGNGRQVDRILDEITLTVIPRVNPDGAVFAYDYDDDGREEIVGRRTNTQPWSPSDSTYEPYYHYSSPSGTPSGYDMNRDFSIVTDFDAPDDEDQGSWFANRFFDLEYEGYTLFSSGLRLTPEVRAVTRSYLEADPDYAITHHHRGGNLVPDSGGKGPQKQSLLAIMAAFGPAYRDRSLFYPPDYEPIQQAVNPFLDEATSTRSLQLNALVANALAEKGNSVFDSTTRYGYFPLWGSYLDALTPQTNAAGMLYETSFQTDQIGQKAFGRYLQATVVGFDVTLEAIADGSIADVDPEDYFDYPPMGESISPARGERLRP</sequence>
<dbReference type="InterPro" id="IPR000834">
    <property type="entry name" value="Peptidase_M14"/>
</dbReference>
<evidence type="ECO:0000256" key="6">
    <source>
        <dbReference type="ARBA" id="ARBA00023049"/>
    </source>
</evidence>
<gene>
    <name evidence="8" type="ORF">ACFPJ5_05670</name>
</gene>
<evidence type="ECO:0000256" key="5">
    <source>
        <dbReference type="ARBA" id="ARBA00022833"/>
    </source>
</evidence>
<comment type="cofactor">
    <cofactor evidence="1">
        <name>Zn(2+)</name>
        <dbReference type="ChEBI" id="CHEBI:29105"/>
    </cofactor>
</comment>
<evidence type="ECO:0000256" key="1">
    <source>
        <dbReference type="ARBA" id="ARBA00001947"/>
    </source>
</evidence>